<feature type="transmembrane region" description="Helical" evidence="2">
    <location>
        <begin position="244"/>
        <end position="263"/>
    </location>
</feature>
<dbReference type="Proteomes" id="UP000323011">
    <property type="component" value="Unassembled WGS sequence"/>
</dbReference>
<feature type="region of interest" description="Disordered" evidence="1">
    <location>
        <begin position="155"/>
        <end position="174"/>
    </location>
</feature>
<feature type="region of interest" description="Disordered" evidence="1">
    <location>
        <begin position="493"/>
        <end position="531"/>
    </location>
</feature>
<accession>A0A5A8CX78</accession>
<evidence type="ECO:0000256" key="2">
    <source>
        <dbReference type="SAM" id="Phobius"/>
    </source>
</evidence>
<reference evidence="3 4" key="1">
    <citation type="submission" date="2019-07" db="EMBL/GenBank/DDBJ databases">
        <title>Genomes of Cafeteria roenbergensis.</title>
        <authorList>
            <person name="Fischer M.G."/>
            <person name="Hackl T."/>
            <person name="Roman M."/>
        </authorList>
    </citation>
    <scope>NUCLEOTIDE SEQUENCE [LARGE SCALE GENOMIC DNA]</scope>
    <source>
        <strain evidence="3 4">BVI</strain>
    </source>
</reference>
<feature type="transmembrane region" description="Helical" evidence="2">
    <location>
        <begin position="275"/>
        <end position="294"/>
    </location>
</feature>
<feature type="compositionally biased region" description="Polar residues" evidence="1">
    <location>
        <begin position="163"/>
        <end position="174"/>
    </location>
</feature>
<evidence type="ECO:0000256" key="1">
    <source>
        <dbReference type="SAM" id="MobiDB-lite"/>
    </source>
</evidence>
<dbReference type="InterPro" id="IPR036305">
    <property type="entry name" value="RGS_sf"/>
</dbReference>
<keyword evidence="4" id="KW-1185">Reference proteome</keyword>
<feature type="region of interest" description="Disordered" evidence="1">
    <location>
        <begin position="78"/>
        <end position="121"/>
    </location>
</feature>
<keyword evidence="2" id="KW-0812">Transmembrane</keyword>
<keyword evidence="2" id="KW-1133">Transmembrane helix</keyword>
<comment type="caution">
    <text evidence="3">The sequence shown here is derived from an EMBL/GenBank/DDBJ whole genome shotgun (WGS) entry which is preliminary data.</text>
</comment>
<organism evidence="3 4">
    <name type="scientific">Cafeteria roenbergensis</name>
    <name type="common">Marine flagellate</name>
    <dbReference type="NCBI Taxonomy" id="33653"/>
    <lineage>
        <taxon>Eukaryota</taxon>
        <taxon>Sar</taxon>
        <taxon>Stramenopiles</taxon>
        <taxon>Bigyra</taxon>
        <taxon>Opalozoa</taxon>
        <taxon>Bicosoecida</taxon>
        <taxon>Cafeteriaceae</taxon>
        <taxon>Cafeteria</taxon>
    </lineage>
</organism>
<dbReference type="AlphaFoldDB" id="A0A5A8CX78"/>
<dbReference type="SUPFAM" id="SSF48097">
    <property type="entry name" value="Regulator of G-protein signaling, RGS"/>
    <property type="match status" value="1"/>
</dbReference>
<dbReference type="EMBL" id="VLTN01000001">
    <property type="protein sequence ID" value="KAA0157616.1"/>
    <property type="molecule type" value="Genomic_DNA"/>
</dbReference>
<gene>
    <name evidence="3" type="ORF">FNF29_00192</name>
</gene>
<evidence type="ECO:0000313" key="3">
    <source>
        <dbReference type="EMBL" id="KAA0157616.1"/>
    </source>
</evidence>
<evidence type="ECO:0008006" key="5">
    <source>
        <dbReference type="Google" id="ProtNLM"/>
    </source>
</evidence>
<feature type="transmembrane region" description="Helical" evidence="2">
    <location>
        <begin position="199"/>
        <end position="224"/>
    </location>
</feature>
<feature type="transmembrane region" description="Helical" evidence="2">
    <location>
        <begin position="300"/>
        <end position="324"/>
    </location>
</feature>
<dbReference type="InterPro" id="IPR044926">
    <property type="entry name" value="RGS_subdomain_2"/>
</dbReference>
<proteinExistence type="predicted"/>
<dbReference type="Gene3D" id="1.10.167.10">
    <property type="entry name" value="Regulator of G-protein Signalling 4, domain 2"/>
    <property type="match status" value="1"/>
</dbReference>
<evidence type="ECO:0000313" key="4">
    <source>
        <dbReference type="Proteomes" id="UP000323011"/>
    </source>
</evidence>
<sequence>MALLVVAMGVGTLYMMRATYMPLSIRSSSLVLAGMFAHAIPVFTALVGTETASISSATVLGLRVMRLASMQAVQAAVKGLRTGRSSPPESKDEPSAAPPRGVDDGHPGRSTQRRSSGLGDRSWLEAFRPEAEQRPGAAASVVPLSGHLVFASGSPRVAHSSRSHQPSVEESNRWSAATLPRGKKILRARRLRWWSSKPAQALMAASAFVCWGALALAFEVLVATPATQLPGAQVCALPIEYPAVVVWPATVCLIGAVAWQLWSLRRINESSHLRLELWLQAAGCLLCATALSLAAARPEVLSVVAASDLCLAIGASLGIGWPLALSFSGRFRLANEQIDQLRVERLVAFGAGAAGDAGAVRDADKTSAAAKALGWAKSSRKPTDTSLERLLAVVNESTPATLAQVLLAEQDVSDSWLHLDADAIVHLLHLEAHARLEVQAAKRELEVARFSHPGKGRFTLPPHMKHGSMGFGFVSDAASLNCSRQATARVVKVAGAVGRQPADKRRRPSPADPDSENPTEDHEGSESNVSRRQLIDVSQATEALAVALPTTPKDLGMQACLAHSEAFERFSHFVESELASENLLFLEAVFRFRVKLAALLLHAGLWHDFESPLRPLRFADRPAVRALVRKLVDERVAAEPDALEELAWLVSVTSSRAGWQEVIRLRPPRASAAIHTIETTSGDVPEFPQAKPEVLHRGSTPRMSPVSRSASRKIVDEAAAAVGGLPRQFGLHSPIRQGAASPLPPVALVLSANAASLEPAEGVLEGGPGASSRGLERTEPACESGRAASFGKLPSAISNHAHGPVLPVAEVERSIAAGIATIADNFVRPGSILEVNVSSATRLRCLRAVELSSIGLGLQTFDLVATHVRKTISRDAFPRFLANSATAAWFASRLATSDAKD</sequence>
<protein>
    <recommendedName>
        <fullName evidence="5">RGS domain-containing protein</fullName>
    </recommendedName>
</protein>
<name>A0A5A8CX78_CAFRO</name>
<keyword evidence="2" id="KW-0472">Membrane</keyword>